<dbReference type="RefSeq" id="WP_091695586.1">
    <property type="nucleotide sequence ID" value="NZ_FPBF01000005.1"/>
</dbReference>
<dbReference type="SUPFAM" id="SSF52058">
    <property type="entry name" value="L domain-like"/>
    <property type="match status" value="1"/>
</dbReference>
<organism evidence="3 4">
    <name type="scientific">Algoriphagus locisalis</name>
    <dbReference type="NCBI Taxonomy" id="305507"/>
    <lineage>
        <taxon>Bacteria</taxon>
        <taxon>Pseudomonadati</taxon>
        <taxon>Bacteroidota</taxon>
        <taxon>Cytophagia</taxon>
        <taxon>Cytophagales</taxon>
        <taxon>Cyclobacteriaceae</taxon>
        <taxon>Algoriphagus</taxon>
    </lineage>
</organism>
<name>A0A1I7CR55_9BACT</name>
<sequence>MFPQNKELINKGLLVFLIILCAFTCGIENENPRLSDNEIISFDFLAVDNEGIELDIIGKIDRTANTIILDLPMNVDKSHLFPSVSVSDGATISPDVNQAFDFSKQVIFTVIAEGVSRAYTVKVNNIEFLKSRILKFDFGKAKNNNLSTDVNGVVNHDSQYIYISPPCGTVGTKFVPTIEVSAGAKVSPASGKEQDFLNGAIYTVTSTEGDVSRYKVALANESSDRKALVDFYLSNPQSSLDWNIDAPMEAWRGVTLENCRVVDVLLSNKNIKNIPASFGDLSELRSLSVAFNQIESIPSEFGRLSKLEVILLDGNHLKSLPSELGDLESLVVLNLFGNQITEIPVGLNNLQNLSSLDLSDNKLTELPEELFAENKFKQLKYLRLHYNELKELPAGISNLTQLTELNVAYNQLEGLPDEIGRLGNLSLLKLHDNQLATLTESIVDLSSLTYLYVGNNKLSSLPQNMSRMTSLILLDLEGDLFTTIPVQLSDLPTLLTLRMKSNQISSIPPELGNLKSLQSLRLDNNKLSEIPIELAKLTALRYLSLKSNDLTYIPQEICDLRKTGTDVYIDTGVICR</sequence>
<evidence type="ECO:0000256" key="1">
    <source>
        <dbReference type="ARBA" id="ARBA00022614"/>
    </source>
</evidence>
<evidence type="ECO:0000313" key="3">
    <source>
        <dbReference type="EMBL" id="SFU01941.1"/>
    </source>
</evidence>
<evidence type="ECO:0000256" key="2">
    <source>
        <dbReference type="ARBA" id="ARBA00022737"/>
    </source>
</evidence>
<dbReference type="Gene3D" id="2.60.40.2340">
    <property type="match status" value="2"/>
</dbReference>
<dbReference type="GO" id="GO:0005737">
    <property type="term" value="C:cytoplasm"/>
    <property type="evidence" value="ECO:0007669"/>
    <property type="project" value="TreeGrafter"/>
</dbReference>
<dbReference type="SMART" id="SM00364">
    <property type="entry name" value="LRR_BAC"/>
    <property type="match status" value="8"/>
</dbReference>
<proteinExistence type="predicted"/>
<dbReference type="SMART" id="SM00369">
    <property type="entry name" value="LRR_TYP"/>
    <property type="match status" value="11"/>
</dbReference>
<accession>A0A1I7CR55</accession>
<dbReference type="InterPro" id="IPR032675">
    <property type="entry name" value="LRR_dom_sf"/>
</dbReference>
<dbReference type="InterPro" id="IPR003591">
    <property type="entry name" value="Leu-rich_rpt_typical-subtyp"/>
</dbReference>
<dbReference type="Gene3D" id="3.80.10.10">
    <property type="entry name" value="Ribonuclease Inhibitor"/>
    <property type="match status" value="3"/>
</dbReference>
<dbReference type="OrthoDB" id="813032at2"/>
<keyword evidence="4" id="KW-1185">Reference proteome</keyword>
<dbReference type="EMBL" id="FPBF01000005">
    <property type="protein sequence ID" value="SFU01941.1"/>
    <property type="molecule type" value="Genomic_DNA"/>
</dbReference>
<protein>
    <submittedName>
        <fullName evidence="3">Leucine rich repeat-containing protein</fullName>
    </submittedName>
</protein>
<gene>
    <name evidence="3" type="ORF">SAMN04489724_3349</name>
</gene>
<keyword evidence="2" id="KW-0677">Repeat</keyword>
<dbReference type="PANTHER" id="PTHR48051">
    <property type="match status" value="1"/>
</dbReference>
<dbReference type="PROSITE" id="PS51450">
    <property type="entry name" value="LRR"/>
    <property type="match status" value="4"/>
</dbReference>
<dbReference type="STRING" id="305507.SAMN04489724_3349"/>
<evidence type="ECO:0000313" key="4">
    <source>
        <dbReference type="Proteomes" id="UP000199673"/>
    </source>
</evidence>
<dbReference type="Proteomes" id="UP000199673">
    <property type="component" value="Unassembled WGS sequence"/>
</dbReference>
<dbReference type="FunFam" id="3.80.10.10:FF:001164">
    <property type="entry name" value="GH01279p"/>
    <property type="match status" value="1"/>
</dbReference>
<dbReference type="AlphaFoldDB" id="A0A1I7CR55"/>
<dbReference type="GO" id="GO:0009274">
    <property type="term" value="C:peptidoglycan-based cell wall"/>
    <property type="evidence" value="ECO:0007669"/>
    <property type="project" value="UniProtKB-ARBA"/>
</dbReference>
<dbReference type="InterPro" id="IPR050216">
    <property type="entry name" value="LRR_domain-containing"/>
</dbReference>
<dbReference type="InterPro" id="IPR001611">
    <property type="entry name" value="Leu-rich_rpt"/>
</dbReference>
<dbReference type="Pfam" id="PF13855">
    <property type="entry name" value="LRR_8"/>
    <property type="match status" value="3"/>
</dbReference>
<dbReference type="PRINTS" id="PR00019">
    <property type="entry name" value="LEURICHRPT"/>
</dbReference>
<reference evidence="4" key="1">
    <citation type="submission" date="2016-10" db="EMBL/GenBank/DDBJ databases">
        <authorList>
            <person name="Varghese N."/>
            <person name="Submissions S."/>
        </authorList>
    </citation>
    <scope>NUCLEOTIDE SEQUENCE [LARGE SCALE GENOMIC DNA]</scope>
    <source>
        <strain evidence="4">DSM 23445</strain>
    </source>
</reference>
<keyword evidence="1" id="KW-0433">Leucine-rich repeat</keyword>
<dbReference type="PANTHER" id="PTHR48051:SF1">
    <property type="entry name" value="RAS SUPPRESSOR PROTEIN 1"/>
    <property type="match status" value="1"/>
</dbReference>